<evidence type="ECO:0000313" key="2">
    <source>
        <dbReference type="Proteomes" id="UP000265520"/>
    </source>
</evidence>
<proteinExistence type="predicted"/>
<sequence length="38" mass="4171">GEWICSNERVSVKGGARVKPARLTWTRRPPLIGPSPTP</sequence>
<dbReference type="Proteomes" id="UP000265520">
    <property type="component" value="Unassembled WGS sequence"/>
</dbReference>
<dbReference type="EMBL" id="LXQA010631942">
    <property type="protein sequence ID" value="MCI63152.1"/>
    <property type="molecule type" value="Genomic_DNA"/>
</dbReference>
<accession>A0A392TQA0</accession>
<reference evidence="1 2" key="1">
    <citation type="journal article" date="2018" name="Front. Plant Sci.">
        <title>Red Clover (Trifolium pratense) and Zigzag Clover (T. medium) - A Picture of Genomic Similarities and Differences.</title>
        <authorList>
            <person name="Dluhosova J."/>
            <person name="Istvanek J."/>
            <person name="Nedelnik J."/>
            <person name="Repkova J."/>
        </authorList>
    </citation>
    <scope>NUCLEOTIDE SEQUENCE [LARGE SCALE GENOMIC DNA]</scope>
    <source>
        <strain evidence="2">cv. 10/8</strain>
        <tissue evidence="1">Leaf</tissue>
    </source>
</reference>
<feature type="non-terminal residue" evidence="1">
    <location>
        <position position="1"/>
    </location>
</feature>
<organism evidence="1 2">
    <name type="scientific">Trifolium medium</name>
    <dbReference type="NCBI Taxonomy" id="97028"/>
    <lineage>
        <taxon>Eukaryota</taxon>
        <taxon>Viridiplantae</taxon>
        <taxon>Streptophyta</taxon>
        <taxon>Embryophyta</taxon>
        <taxon>Tracheophyta</taxon>
        <taxon>Spermatophyta</taxon>
        <taxon>Magnoliopsida</taxon>
        <taxon>eudicotyledons</taxon>
        <taxon>Gunneridae</taxon>
        <taxon>Pentapetalae</taxon>
        <taxon>rosids</taxon>
        <taxon>fabids</taxon>
        <taxon>Fabales</taxon>
        <taxon>Fabaceae</taxon>
        <taxon>Papilionoideae</taxon>
        <taxon>50 kb inversion clade</taxon>
        <taxon>NPAAA clade</taxon>
        <taxon>Hologalegina</taxon>
        <taxon>IRL clade</taxon>
        <taxon>Trifolieae</taxon>
        <taxon>Trifolium</taxon>
    </lineage>
</organism>
<name>A0A392TQA0_9FABA</name>
<protein>
    <submittedName>
        <fullName evidence="1">Uncharacterized protein</fullName>
    </submittedName>
</protein>
<dbReference type="AlphaFoldDB" id="A0A392TQA0"/>
<evidence type="ECO:0000313" key="1">
    <source>
        <dbReference type="EMBL" id="MCI63152.1"/>
    </source>
</evidence>
<comment type="caution">
    <text evidence="1">The sequence shown here is derived from an EMBL/GenBank/DDBJ whole genome shotgun (WGS) entry which is preliminary data.</text>
</comment>
<keyword evidence="2" id="KW-1185">Reference proteome</keyword>